<dbReference type="EMBL" id="JBHSLD010000004">
    <property type="protein sequence ID" value="MFC5379980.1"/>
    <property type="molecule type" value="Genomic_DNA"/>
</dbReference>
<reference evidence="4" key="1">
    <citation type="journal article" date="2019" name="Int. J. Syst. Evol. Microbiol.">
        <title>The Global Catalogue of Microorganisms (GCM) 10K type strain sequencing project: providing services to taxonomists for standard genome sequencing and annotation.</title>
        <authorList>
            <consortium name="The Broad Institute Genomics Platform"/>
            <consortium name="The Broad Institute Genome Sequencing Center for Infectious Disease"/>
            <person name="Wu L."/>
            <person name="Ma J."/>
        </authorList>
    </citation>
    <scope>NUCLEOTIDE SEQUENCE [LARGE SCALE GENOMIC DNA]</scope>
    <source>
        <strain evidence="4">CCUG 43114</strain>
    </source>
</reference>
<accession>A0ABW0GLI7</accession>
<protein>
    <submittedName>
        <fullName evidence="3">Uncharacterized protein</fullName>
    </submittedName>
</protein>
<dbReference type="RefSeq" id="WP_340271470.1">
    <property type="nucleotide sequence ID" value="NZ_JBBEOG010000011.1"/>
</dbReference>
<gene>
    <name evidence="3" type="ORF">ACFPJ6_04165</name>
</gene>
<keyword evidence="4" id="KW-1185">Reference proteome</keyword>
<dbReference type="Proteomes" id="UP001596122">
    <property type="component" value="Unassembled WGS sequence"/>
</dbReference>
<name>A0ABW0GLI7_9MICO</name>
<keyword evidence="2" id="KW-1133">Transmembrane helix</keyword>
<evidence type="ECO:0000256" key="2">
    <source>
        <dbReference type="SAM" id="Phobius"/>
    </source>
</evidence>
<feature type="compositionally biased region" description="Low complexity" evidence="1">
    <location>
        <begin position="45"/>
        <end position="82"/>
    </location>
</feature>
<evidence type="ECO:0000313" key="4">
    <source>
        <dbReference type="Proteomes" id="UP001596122"/>
    </source>
</evidence>
<organism evidence="3 4">
    <name type="scientific">Aquipuribacter nitratireducens</name>
    <dbReference type="NCBI Taxonomy" id="650104"/>
    <lineage>
        <taxon>Bacteria</taxon>
        <taxon>Bacillati</taxon>
        <taxon>Actinomycetota</taxon>
        <taxon>Actinomycetes</taxon>
        <taxon>Micrococcales</taxon>
        <taxon>Intrasporangiaceae</taxon>
        <taxon>Aquipuribacter</taxon>
    </lineage>
</organism>
<proteinExistence type="predicted"/>
<keyword evidence="2" id="KW-0472">Membrane</keyword>
<evidence type="ECO:0000313" key="3">
    <source>
        <dbReference type="EMBL" id="MFC5379980.1"/>
    </source>
</evidence>
<evidence type="ECO:0000256" key="1">
    <source>
        <dbReference type="SAM" id="MobiDB-lite"/>
    </source>
</evidence>
<keyword evidence="2" id="KW-0812">Transmembrane</keyword>
<comment type="caution">
    <text evidence="3">The sequence shown here is derived from an EMBL/GenBank/DDBJ whole genome shotgun (WGS) entry which is preliminary data.</text>
</comment>
<feature type="transmembrane region" description="Helical" evidence="2">
    <location>
        <begin position="12"/>
        <end position="34"/>
    </location>
</feature>
<sequence>MAETGRGFWHSAPGVITAVAALLTAVGGLLGILFQYDVLPPGGRAADAGPPAAAPAVVATSDDASDPHGAAAATASGSSAPDADPPLVPWTDARASLVRDDGTTLDVRAMTVGLTCDRQRLAFVDGRTIQLEDVRSIRIDAVFTESPGFADATVELLDGTVLTESVLTRNCPVAAADERGTVSVPVADVARIDFLR</sequence>
<feature type="region of interest" description="Disordered" evidence="1">
    <location>
        <begin position="45"/>
        <end position="89"/>
    </location>
</feature>